<dbReference type="InterPro" id="IPR036771">
    <property type="entry name" value="ATPsynth_dsu/esu_N"/>
</dbReference>
<dbReference type="NCBIfam" id="TIGR01216">
    <property type="entry name" value="ATP_synt_epsi"/>
    <property type="match status" value="1"/>
</dbReference>
<gene>
    <name evidence="10" type="primary">atpC</name>
    <name evidence="14" type="ORF">NGM99_15750</name>
</gene>
<reference evidence="14 15" key="1">
    <citation type="submission" date="2022-06" db="EMBL/GenBank/DDBJ databases">
        <title>Mesorhizobium sp. strain RP14 Genome sequencing and assembly.</title>
        <authorList>
            <person name="Kim I."/>
        </authorList>
    </citation>
    <scope>NUCLEOTIDE SEQUENCE [LARGE SCALE GENOMIC DNA]</scope>
    <source>
        <strain evidence="15">RP14(2022)</strain>
    </source>
</reference>
<evidence type="ECO:0000313" key="14">
    <source>
        <dbReference type="EMBL" id="MCO6051239.1"/>
    </source>
</evidence>
<keyword evidence="12" id="KW-0175">Coiled coil</keyword>
<accession>A0ABT1C8U5</accession>
<dbReference type="HAMAP" id="MF_00530">
    <property type="entry name" value="ATP_synth_epsil_bac"/>
    <property type="match status" value="1"/>
</dbReference>
<keyword evidence="9 10" id="KW-0066">ATP synthesis</keyword>
<dbReference type="CDD" id="cd12152">
    <property type="entry name" value="F1-ATPase_delta"/>
    <property type="match status" value="1"/>
</dbReference>
<comment type="similarity">
    <text evidence="3 10 11">Belongs to the ATPase epsilon chain family.</text>
</comment>
<comment type="subcellular location">
    <subcellularLocation>
        <location evidence="10">Cell membrane</location>
        <topology evidence="10">Peripheral membrane protein</topology>
    </subcellularLocation>
    <subcellularLocation>
        <location evidence="2">Endomembrane system</location>
        <topology evidence="2">Peripheral membrane protein</topology>
    </subcellularLocation>
</comment>
<comment type="caution">
    <text evidence="14">The sequence shown here is derived from an EMBL/GenBank/DDBJ whole genome shotgun (WGS) entry which is preliminary data.</text>
</comment>
<evidence type="ECO:0000256" key="9">
    <source>
        <dbReference type="ARBA" id="ARBA00023310"/>
    </source>
</evidence>
<dbReference type="NCBIfam" id="NF001851">
    <property type="entry name" value="PRK00571.2-4"/>
    <property type="match status" value="1"/>
</dbReference>
<dbReference type="PANTHER" id="PTHR13822:SF10">
    <property type="entry name" value="ATP SYNTHASE EPSILON CHAIN, CHLOROPLASTIC"/>
    <property type="match status" value="1"/>
</dbReference>
<comment type="subunit">
    <text evidence="10 11">F-type ATPases have 2 components, CF(1) - the catalytic core - and CF(0) - the membrane proton channel. CF(1) has five subunits: alpha(3), beta(3), gamma(1), delta(1), epsilon(1). CF(0) has three main subunits: a, b and c.</text>
</comment>
<evidence type="ECO:0000259" key="13">
    <source>
        <dbReference type="Pfam" id="PF02823"/>
    </source>
</evidence>
<evidence type="ECO:0000313" key="15">
    <source>
        <dbReference type="Proteomes" id="UP001205906"/>
    </source>
</evidence>
<name>A0ABT1C8U5_9HYPH</name>
<organism evidence="14 15">
    <name type="scientific">Mesorhizobium liriopis</name>
    <dbReference type="NCBI Taxonomy" id="2953882"/>
    <lineage>
        <taxon>Bacteria</taxon>
        <taxon>Pseudomonadati</taxon>
        <taxon>Pseudomonadota</taxon>
        <taxon>Alphaproteobacteria</taxon>
        <taxon>Hyphomicrobiales</taxon>
        <taxon>Phyllobacteriaceae</taxon>
        <taxon>Mesorhizobium</taxon>
    </lineage>
</organism>
<keyword evidence="7 10" id="KW-0472">Membrane</keyword>
<dbReference type="SUPFAM" id="SSF51344">
    <property type="entry name" value="Epsilon subunit of F1F0-ATP synthase N-terminal domain"/>
    <property type="match status" value="1"/>
</dbReference>
<feature type="coiled-coil region" evidence="12">
    <location>
        <begin position="92"/>
        <end position="119"/>
    </location>
</feature>
<evidence type="ECO:0000256" key="10">
    <source>
        <dbReference type="HAMAP-Rule" id="MF_00530"/>
    </source>
</evidence>
<evidence type="ECO:0000256" key="4">
    <source>
        <dbReference type="ARBA" id="ARBA00022448"/>
    </source>
</evidence>
<dbReference type="EMBL" id="JAMXQS010000007">
    <property type="protein sequence ID" value="MCO6051239.1"/>
    <property type="molecule type" value="Genomic_DNA"/>
</dbReference>
<evidence type="ECO:0000256" key="5">
    <source>
        <dbReference type="ARBA" id="ARBA00022781"/>
    </source>
</evidence>
<evidence type="ECO:0000256" key="7">
    <source>
        <dbReference type="ARBA" id="ARBA00023136"/>
    </source>
</evidence>
<keyword evidence="5 10" id="KW-0375">Hydrogen ion transport</keyword>
<dbReference type="Gene3D" id="2.60.15.10">
    <property type="entry name" value="F0F1 ATP synthase delta/epsilon subunit, N-terminal"/>
    <property type="match status" value="1"/>
</dbReference>
<dbReference type="InterPro" id="IPR001469">
    <property type="entry name" value="ATP_synth_F1_dsu/esu"/>
</dbReference>
<dbReference type="RefSeq" id="WP_252820584.1">
    <property type="nucleotide sequence ID" value="NZ_JAMXQS010000007.1"/>
</dbReference>
<dbReference type="PANTHER" id="PTHR13822">
    <property type="entry name" value="ATP SYNTHASE DELTA/EPSILON CHAIN"/>
    <property type="match status" value="1"/>
</dbReference>
<dbReference type="InterPro" id="IPR020546">
    <property type="entry name" value="ATP_synth_F1_dsu/esu_N"/>
</dbReference>
<evidence type="ECO:0000256" key="1">
    <source>
        <dbReference type="ARBA" id="ARBA00003543"/>
    </source>
</evidence>
<evidence type="ECO:0000256" key="2">
    <source>
        <dbReference type="ARBA" id="ARBA00004184"/>
    </source>
</evidence>
<keyword evidence="8 10" id="KW-0139">CF(1)</keyword>
<evidence type="ECO:0000256" key="11">
    <source>
        <dbReference type="RuleBase" id="RU003656"/>
    </source>
</evidence>
<evidence type="ECO:0000256" key="12">
    <source>
        <dbReference type="SAM" id="Coils"/>
    </source>
</evidence>
<evidence type="ECO:0000256" key="6">
    <source>
        <dbReference type="ARBA" id="ARBA00023065"/>
    </source>
</evidence>
<keyword evidence="4 10" id="KW-0813">Transport</keyword>
<feature type="domain" description="ATP synthase F1 complex delta/epsilon subunit N-terminal" evidence="13">
    <location>
        <begin position="6"/>
        <end position="84"/>
    </location>
</feature>
<dbReference type="Proteomes" id="UP001205906">
    <property type="component" value="Unassembled WGS sequence"/>
</dbReference>
<evidence type="ECO:0000256" key="8">
    <source>
        <dbReference type="ARBA" id="ARBA00023196"/>
    </source>
</evidence>
<sequence length="134" mass="14410">MADSFPFELVSPERLLVSEQVEAVVLPGSEGEMTIMAHHAPLMTTLKPGVIRVRGGAGAETRYLAFGGFADITPEGCTVLAEAAIPAEQFSRADLDARIAAVQAELDAAEDDHHRTKLEEFLSNLSHIESHINS</sequence>
<keyword evidence="15" id="KW-1185">Reference proteome</keyword>
<evidence type="ECO:0000256" key="3">
    <source>
        <dbReference type="ARBA" id="ARBA00005712"/>
    </source>
</evidence>
<keyword evidence="6 10" id="KW-0406">Ion transport</keyword>
<protein>
    <recommendedName>
        <fullName evidence="10">ATP synthase epsilon chain</fullName>
    </recommendedName>
    <alternativeName>
        <fullName evidence="10">ATP synthase F1 sector epsilon subunit</fullName>
    </alternativeName>
    <alternativeName>
        <fullName evidence="10">F-ATPase epsilon subunit</fullName>
    </alternativeName>
</protein>
<comment type="function">
    <text evidence="1 10">Produces ATP from ADP in the presence of a proton gradient across the membrane.</text>
</comment>
<proteinExistence type="inferred from homology"/>
<keyword evidence="10" id="KW-1003">Cell membrane</keyword>
<dbReference type="Pfam" id="PF02823">
    <property type="entry name" value="ATP-synt_DE_N"/>
    <property type="match status" value="1"/>
</dbReference>